<organism evidence="1 2">
    <name type="scientific">Solanum tuberosum</name>
    <name type="common">Potato</name>
    <dbReference type="NCBI Taxonomy" id="4113"/>
    <lineage>
        <taxon>Eukaryota</taxon>
        <taxon>Viridiplantae</taxon>
        <taxon>Streptophyta</taxon>
        <taxon>Embryophyta</taxon>
        <taxon>Tracheophyta</taxon>
        <taxon>Spermatophyta</taxon>
        <taxon>Magnoliopsida</taxon>
        <taxon>eudicotyledons</taxon>
        <taxon>Gunneridae</taxon>
        <taxon>Pentapetalae</taxon>
        <taxon>asterids</taxon>
        <taxon>lamiids</taxon>
        <taxon>Solanales</taxon>
        <taxon>Solanaceae</taxon>
        <taxon>Solanoideae</taxon>
        <taxon>Solaneae</taxon>
        <taxon>Solanum</taxon>
    </lineage>
</organism>
<sequence length="86" mass="9569">MPPSVNRNAHDNRRRRFHTVWEIELLKDLNRAMEALKREVRTLSRSFLNLSTQVNNALELNNHGGADNIQGGGGVDNVEGGCACNV</sequence>
<protein>
    <submittedName>
        <fullName evidence="1">Uncharacterized protein</fullName>
    </submittedName>
</protein>
<keyword evidence="2" id="KW-1185">Reference proteome</keyword>
<proteinExistence type="predicted"/>
<dbReference type="EMBL" id="JAIVGD010000028">
    <property type="protein sequence ID" value="KAH0738193.1"/>
    <property type="molecule type" value="Genomic_DNA"/>
</dbReference>
<gene>
    <name evidence="1" type="ORF">KY290_036898</name>
</gene>
<evidence type="ECO:0000313" key="2">
    <source>
        <dbReference type="Proteomes" id="UP000826656"/>
    </source>
</evidence>
<dbReference type="Proteomes" id="UP000826656">
    <property type="component" value="Unassembled WGS sequence"/>
</dbReference>
<reference evidence="1 2" key="1">
    <citation type="journal article" date="2021" name="bioRxiv">
        <title>Chromosome-scale and haplotype-resolved genome assembly of a tetraploid potato cultivar.</title>
        <authorList>
            <person name="Sun H."/>
            <person name="Jiao W.-B."/>
            <person name="Krause K."/>
            <person name="Campoy J.A."/>
            <person name="Goel M."/>
            <person name="Folz-Donahue K."/>
            <person name="Kukat C."/>
            <person name="Huettel B."/>
            <person name="Schneeberger K."/>
        </authorList>
    </citation>
    <scope>NUCLEOTIDE SEQUENCE [LARGE SCALE GENOMIC DNA]</scope>
    <source>
        <strain evidence="1">SolTubOtavaFocal</strain>
        <tissue evidence="1">Leaves</tissue>
    </source>
</reference>
<accession>A0ABQ7TUT2</accession>
<comment type="caution">
    <text evidence="1">The sequence shown here is derived from an EMBL/GenBank/DDBJ whole genome shotgun (WGS) entry which is preliminary data.</text>
</comment>
<evidence type="ECO:0000313" key="1">
    <source>
        <dbReference type="EMBL" id="KAH0738193.1"/>
    </source>
</evidence>
<name>A0ABQ7TUT2_SOLTU</name>